<accession>X1HF20</accession>
<reference evidence="8" key="1">
    <citation type="journal article" date="2014" name="Front. Microbiol.">
        <title>High frequency of phylogenetically diverse reductive dehalogenase-homologous genes in deep subseafloor sedimentary metagenomes.</title>
        <authorList>
            <person name="Kawai M."/>
            <person name="Futagami T."/>
            <person name="Toyoda A."/>
            <person name="Takaki Y."/>
            <person name="Nishi S."/>
            <person name="Hori S."/>
            <person name="Arai W."/>
            <person name="Tsubouchi T."/>
            <person name="Morono Y."/>
            <person name="Uchiyama I."/>
            <person name="Ito T."/>
            <person name="Fujiyama A."/>
            <person name="Inagaki F."/>
            <person name="Takami H."/>
        </authorList>
    </citation>
    <scope>NUCLEOTIDE SEQUENCE</scope>
    <source>
        <strain evidence="8">Expedition CK06-06</strain>
    </source>
</reference>
<dbReference type="AlphaFoldDB" id="X1HF20"/>
<dbReference type="InterPro" id="IPR051449">
    <property type="entry name" value="ABC-2_transporter_component"/>
</dbReference>
<evidence type="ECO:0000256" key="6">
    <source>
        <dbReference type="SAM" id="Phobius"/>
    </source>
</evidence>
<evidence type="ECO:0000256" key="2">
    <source>
        <dbReference type="ARBA" id="ARBA00022475"/>
    </source>
</evidence>
<keyword evidence="5 6" id="KW-0472">Membrane</keyword>
<dbReference type="InterPro" id="IPR013525">
    <property type="entry name" value="ABC2_TM"/>
</dbReference>
<evidence type="ECO:0000259" key="7">
    <source>
        <dbReference type="Pfam" id="PF12698"/>
    </source>
</evidence>
<sequence>MTIMGMALGGLFSKGPELSKIEVAVVNYDDGKLSEDFIEEILKGDELSKLLDVIEMDKKRAMHLVKIGDISSVIIIPSDFTSQIMKNKFTEINIYGDPGQEIRASIIRSITNAYTNKVSSIMVGVGTGWESLTKLGKNTNQTEIAMYIPLMINEMIDKDVENLIKIEEENTSQKESMSSMQYYAAGMSTMFVLFSSMFGADSILKERDDKTLARLLSSPIKKHSVLGGKLLGIFIIGILQFTAFIFATKLIFNVNWG</sequence>
<feature type="domain" description="ABC-2 type transporter transmembrane" evidence="7">
    <location>
        <begin position="4"/>
        <end position="254"/>
    </location>
</feature>
<evidence type="ECO:0000256" key="1">
    <source>
        <dbReference type="ARBA" id="ARBA00004651"/>
    </source>
</evidence>
<evidence type="ECO:0000256" key="4">
    <source>
        <dbReference type="ARBA" id="ARBA00022989"/>
    </source>
</evidence>
<keyword evidence="4 6" id="KW-1133">Transmembrane helix</keyword>
<dbReference type="GO" id="GO:0005886">
    <property type="term" value="C:plasma membrane"/>
    <property type="evidence" value="ECO:0007669"/>
    <property type="project" value="UniProtKB-SubCell"/>
</dbReference>
<dbReference type="PANTHER" id="PTHR30294">
    <property type="entry name" value="MEMBRANE COMPONENT OF ABC TRANSPORTER YHHJ-RELATED"/>
    <property type="match status" value="1"/>
</dbReference>
<proteinExistence type="predicted"/>
<feature type="transmembrane region" description="Helical" evidence="6">
    <location>
        <begin position="182"/>
        <end position="204"/>
    </location>
</feature>
<keyword evidence="2" id="KW-1003">Cell membrane</keyword>
<evidence type="ECO:0000256" key="3">
    <source>
        <dbReference type="ARBA" id="ARBA00022692"/>
    </source>
</evidence>
<dbReference type="Pfam" id="PF12698">
    <property type="entry name" value="ABC2_membrane_3"/>
    <property type="match status" value="1"/>
</dbReference>
<dbReference type="Gene3D" id="3.40.1710.10">
    <property type="entry name" value="abc type-2 transporter like domain"/>
    <property type="match status" value="1"/>
</dbReference>
<organism evidence="8">
    <name type="scientific">marine sediment metagenome</name>
    <dbReference type="NCBI Taxonomy" id="412755"/>
    <lineage>
        <taxon>unclassified sequences</taxon>
        <taxon>metagenomes</taxon>
        <taxon>ecological metagenomes</taxon>
    </lineage>
</organism>
<gene>
    <name evidence="8" type="ORF">S03H2_52686</name>
</gene>
<evidence type="ECO:0000256" key="5">
    <source>
        <dbReference type="ARBA" id="ARBA00023136"/>
    </source>
</evidence>
<comment type="subcellular location">
    <subcellularLocation>
        <location evidence="1">Cell membrane</location>
        <topology evidence="1">Multi-pass membrane protein</topology>
    </subcellularLocation>
</comment>
<keyword evidence="3 6" id="KW-0812">Transmembrane</keyword>
<feature type="transmembrane region" description="Helical" evidence="6">
    <location>
        <begin position="225"/>
        <end position="247"/>
    </location>
</feature>
<dbReference type="GO" id="GO:0140359">
    <property type="term" value="F:ABC-type transporter activity"/>
    <property type="evidence" value="ECO:0007669"/>
    <property type="project" value="InterPro"/>
</dbReference>
<comment type="caution">
    <text evidence="8">The sequence shown here is derived from an EMBL/GenBank/DDBJ whole genome shotgun (WGS) entry which is preliminary data.</text>
</comment>
<evidence type="ECO:0000313" key="8">
    <source>
        <dbReference type="EMBL" id="GAH67977.1"/>
    </source>
</evidence>
<dbReference type="EMBL" id="BARU01033485">
    <property type="protein sequence ID" value="GAH67977.1"/>
    <property type="molecule type" value="Genomic_DNA"/>
</dbReference>
<name>X1HF20_9ZZZZ</name>
<feature type="non-terminal residue" evidence="8">
    <location>
        <position position="257"/>
    </location>
</feature>
<protein>
    <recommendedName>
        <fullName evidence="7">ABC-2 type transporter transmembrane domain-containing protein</fullName>
    </recommendedName>
</protein>
<dbReference type="PANTHER" id="PTHR30294:SF29">
    <property type="entry name" value="MULTIDRUG ABC TRANSPORTER PERMEASE YBHS-RELATED"/>
    <property type="match status" value="1"/>
</dbReference>